<dbReference type="InterPro" id="IPR012337">
    <property type="entry name" value="RNaseH-like_sf"/>
</dbReference>
<dbReference type="GO" id="GO:0003676">
    <property type="term" value="F:nucleic acid binding"/>
    <property type="evidence" value="ECO:0007669"/>
    <property type="project" value="InterPro"/>
</dbReference>
<dbReference type="EMBL" id="SMMG02000007">
    <property type="protein sequence ID" value="KAA3466564.1"/>
    <property type="molecule type" value="Genomic_DNA"/>
</dbReference>
<dbReference type="PANTHER" id="PTHR35046">
    <property type="entry name" value="ZINC KNUCKLE (CCHC-TYPE) FAMILY PROTEIN"/>
    <property type="match status" value="1"/>
</dbReference>
<evidence type="ECO:0000313" key="3">
    <source>
        <dbReference type="Proteomes" id="UP000325315"/>
    </source>
</evidence>
<sequence length="119" mass="13491">MDFVSGLPLTPTKKDAVWVVVDRLTKSAHFIPIRVDYSLQKLAKLNIAEVVRLHGVPVSIISDRDPRFTSRFWKALHQALGTKLDFSTAFHPQTDGQSEWVIQILEDMLRGCVIDFRGS</sequence>
<dbReference type="Proteomes" id="UP000325315">
    <property type="component" value="Unassembled WGS sequence"/>
</dbReference>
<reference evidence="3" key="1">
    <citation type="journal article" date="2019" name="Plant Biotechnol. J.">
        <title>Genome sequencing of the Australian wild diploid species Gossypium australe highlights disease resistance and delayed gland morphogenesis.</title>
        <authorList>
            <person name="Cai Y."/>
            <person name="Cai X."/>
            <person name="Wang Q."/>
            <person name="Wang P."/>
            <person name="Zhang Y."/>
            <person name="Cai C."/>
            <person name="Xu Y."/>
            <person name="Wang K."/>
            <person name="Zhou Z."/>
            <person name="Wang C."/>
            <person name="Geng S."/>
            <person name="Li B."/>
            <person name="Dong Q."/>
            <person name="Hou Y."/>
            <person name="Wang H."/>
            <person name="Ai P."/>
            <person name="Liu Z."/>
            <person name="Yi F."/>
            <person name="Sun M."/>
            <person name="An G."/>
            <person name="Cheng J."/>
            <person name="Zhang Y."/>
            <person name="Shi Q."/>
            <person name="Xie Y."/>
            <person name="Shi X."/>
            <person name="Chang Y."/>
            <person name="Huang F."/>
            <person name="Chen Y."/>
            <person name="Hong S."/>
            <person name="Mi L."/>
            <person name="Sun Q."/>
            <person name="Zhang L."/>
            <person name="Zhou B."/>
            <person name="Peng R."/>
            <person name="Zhang X."/>
            <person name="Liu F."/>
        </authorList>
    </citation>
    <scope>NUCLEOTIDE SEQUENCE [LARGE SCALE GENOMIC DNA]</scope>
    <source>
        <strain evidence="3">cv. PA1801</strain>
    </source>
</reference>
<dbReference type="InterPro" id="IPR001584">
    <property type="entry name" value="Integrase_cat-core"/>
</dbReference>
<keyword evidence="3" id="KW-1185">Reference proteome</keyword>
<gene>
    <name evidence="2" type="ORF">EPI10_001648</name>
</gene>
<feature type="domain" description="Integrase catalytic" evidence="1">
    <location>
        <begin position="1"/>
        <end position="119"/>
    </location>
</feature>
<dbReference type="SUPFAM" id="SSF53098">
    <property type="entry name" value="Ribonuclease H-like"/>
    <property type="match status" value="1"/>
</dbReference>
<accession>A0A5B6VBY5</accession>
<dbReference type="GO" id="GO:0006508">
    <property type="term" value="P:proteolysis"/>
    <property type="evidence" value="ECO:0007669"/>
    <property type="project" value="UniProtKB-KW"/>
</dbReference>
<dbReference type="OrthoDB" id="1623338at2759"/>
<name>A0A5B6VBY5_9ROSI</name>
<dbReference type="GO" id="GO:0008233">
    <property type="term" value="F:peptidase activity"/>
    <property type="evidence" value="ECO:0007669"/>
    <property type="project" value="UniProtKB-KW"/>
</dbReference>
<keyword evidence="2" id="KW-0645">Protease</keyword>
<dbReference type="GO" id="GO:0015074">
    <property type="term" value="P:DNA integration"/>
    <property type="evidence" value="ECO:0007669"/>
    <property type="project" value="InterPro"/>
</dbReference>
<organism evidence="2 3">
    <name type="scientific">Gossypium australe</name>
    <dbReference type="NCBI Taxonomy" id="47621"/>
    <lineage>
        <taxon>Eukaryota</taxon>
        <taxon>Viridiplantae</taxon>
        <taxon>Streptophyta</taxon>
        <taxon>Embryophyta</taxon>
        <taxon>Tracheophyta</taxon>
        <taxon>Spermatophyta</taxon>
        <taxon>Magnoliopsida</taxon>
        <taxon>eudicotyledons</taxon>
        <taxon>Gunneridae</taxon>
        <taxon>Pentapetalae</taxon>
        <taxon>rosids</taxon>
        <taxon>malvids</taxon>
        <taxon>Malvales</taxon>
        <taxon>Malvaceae</taxon>
        <taxon>Malvoideae</taxon>
        <taxon>Gossypium</taxon>
    </lineage>
</organism>
<dbReference type="PANTHER" id="PTHR35046:SF9">
    <property type="entry name" value="RNA-DIRECTED DNA POLYMERASE"/>
    <property type="match status" value="1"/>
</dbReference>
<comment type="caution">
    <text evidence="2">The sequence shown here is derived from an EMBL/GenBank/DDBJ whole genome shotgun (WGS) entry which is preliminary data.</text>
</comment>
<protein>
    <submittedName>
        <fullName evidence="2">Gag protease polyprotein</fullName>
    </submittedName>
</protein>
<dbReference type="InterPro" id="IPR036397">
    <property type="entry name" value="RNaseH_sf"/>
</dbReference>
<dbReference type="AlphaFoldDB" id="A0A5B6VBY5"/>
<dbReference type="Gene3D" id="3.30.420.10">
    <property type="entry name" value="Ribonuclease H-like superfamily/Ribonuclease H"/>
    <property type="match status" value="1"/>
</dbReference>
<proteinExistence type="predicted"/>
<dbReference type="PROSITE" id="PS50994">
    <property type="entry name" value="INTEGRASE"/>
    <property type="match status" value="1"/>
</dbReference>
<keyword evidence="2" id="KW-0378">Hydrolase</keyword>
<evidence type="ECO:0000313" key="2">
    <source>
        <dbReference type="EMBL" id="KAA3466564.1"/>
    </source>
</evidence>
<evidence type="ECO:0000259" key="1">
    <source>
        <dbReference type="PROSITE" id="PS50994"/>
    </source>
</evidence>